<feature type="region of interest" description="Disordered" evidence="6">
    <location>
        <begin position="235"/>
        <end position="281"/>
    </location>
</feature>
<dbReference type="SUPFAM" id="SSF88946">
    <property type="entry name" value="Sigma2 domain of RNA polymerase sigma factors"/>
    <property type="match status" value="1"/>
</dbReference>
<keyword evidence="4" id="KW-0238">DNA-binding</keyword>
<keyword evidence="5" id="KW-0804">Transcription</keyword>
<dbReference type="GO" id="GO:0016987">
    <property type="term" value="F:sigma factor activity"/>
    <property type="evidence" value="ECO:0007669"/>
    <property type="project" value="UniProtKB-KW"/>
</dbReference>
<dbReference type="Gene3D" id="1.10.10.10">
    <property type="entry name" value="Winged helix-like DNA-binding domain superfamily/Winged helix DNA-binding domain"/>
    <property type="match status" value="1"/>
</dbReference>
<dbReference type="Proteomes" id="UP000316921">
    <property type="component" value="Chromosome"/>
</dbReference>
<dbReference type="GO" id="GO:0006352">
    <property type="term" value="P:DNA-templated transcription initiation"/>
    <property type="evidence" value="ECO:0007669"/>
    <property type="project" value="InterPro"/>
</dbReference>
<dbReference type="Pfam" id="PF04542">
    <property type="entry name" value="Sigma70_r2"/>
    <property type="match status" value="1"/>
</dbReference>
<dbReference type="InterPro" id="IPR007627">
    <property type="entry name" value="RNA_pol_sigma70_r2"/>
</dbReference>
<evidence type="ECO:0000256" key="3">
    <source>
        <dbReference type="ARBA" id="ARBA00023082"/>
    </source>
</evidence>
<evidence type="ECO:0000256" key="2">
    <source>
        <dbReference type="ARBA" id="ARBA00023015"/>
    </source>
</evidence>
<feature type="domain" description="RNA polymerase sigma-70 region 2" evidence="7">
    <location>
        <begin position="19"/>
        <end position="76"/>
    </location>
</feature>
<dbReference type="RefSeq" id="WP_145063196.1">
    <property type="nucleotide sequence ID" value="NZ_CP036287.1"/>
</dbReference>
<dbReference type="EMBL" id="CP036287">
    <property type="protein sequence ID" value="QDU66021.1"/>
    <property type="molecule type" value="Genomic_DNA"/>
</dbReference>
<reference evidence="9 10" key="1">
    <citation type="submission" date="2019-02" db="EMBL/GenBank/DDBJ databases">
        <title>Deep-cultivation of Planctomycetes and their phenomic and genomic characterization uncovers novel biology.</title>
        <authorList>
            <person name="Wiegand S."/>
            <person name="Jogler M."/>
            <person name="Boedeker C."/>
            <person name="Pinto D."/>
            <person name="Vollmers J."/>
            <person name="Rivas-Marin E."/>
            <person name="Kohn T."/>
            <person name="Peeters S.H."/>
            <person name="Heuer A."/>
            <person name="Rast P."/>
            <person name="Oberbeckmann S."/>
            <person name="Bunk B."/>
            <person name="Jeske O."/>
            <person name="Meyerdierks A."/>
            <person name="Storesund J.E."/>
            <person name="Kallscheuer N."/>
            <person name="Luecker S."/>
            <person name="Lage O.M."/>
            <person name="Pohl T."/>
            <person name="Merkel B.J."/>
            <person name="Hornburger P."/>
            <person name="Mueller R.-W."/>
            <person name="Bruemmer F."/>
            <person name="Labrenz M."/>
            <person name="Spormann A.M."/>
            <person name="Op den Camp H."/>
            <person name="Overmann J."/>
            <person name="Amann R."/>
            <person name="Jetten M.S.M."/>
            <person name="Mascher T."/>
            <person name="Medema M.H."/>
            <person name="Devos D.P."/>
            <person name="Kaster A.-K."/>
            <person name="Ovreas L."/>
            <person name="Rohde M."/>
            <person name="Galperin M.Y."/>
            <person name="Jogler C."/>
        </authorList>
    </citation>
    <scope>NUCLEOTIDE SEQUENCE [LARGE SCALE GENOMIC DNA]</scope>
    <source>
        <strain evidence="9 10">Pla133</strain>
    </source>
</reference>
<feature type="compositionally biased region" description="Basic and acidic residues" evidence="6">
    <location>
        <begin position="74"/>
        <end position="84"/>
    </location>
</feature>
<accession>A0A518BGB8</accession>
<feature type="region of interest" description="Disordered" evidence="6">
    <location>
        <begin position="71"/>
        <end position="98"/>
    </location>
</feature>
<organism evidence="9 10">
    <name type="scientific">Engelhardtia mirabilis</name>
    <dbReference type="NCBI Taxonomy" id="2528011"/>
    <lineage>
        <taxon>Bacteria</taxon>
        <taxon>Pseudomonadati</taxon>
        <taxon>Planctomycetota</taxon>
        <taxon>Planctomycetia</taxon>
        <taxon>Planctomycetia incertae sedis</taxon>
        <taxon>Engelhardtia</taxon>
    </lineage>
</organism>
<dbReference type="InterPro" id="IPR013249">
    <property type="entry name" value="RNA_pol_sigma70_r4_t2"/>
</dbReference>
<dbReference type="SUPFAM" id="SSF88659">
    <property type="entry name" value="Sigma3 and sigma4 domains of RNA polymerase sigma factors"/>
    <property type="match status" value="1"/>
</dbReference>
<dbReference type="InterPro" id="IPR013324">
    <property type="entry name" value="RNA_pol_sigma_r3/r4-like"/>
</dbReference>
<dbReference type="NCBIfam" id="TIGR02937">
    <property type="entry name" value="sigma70-ECF"/>
    <property type="match status" value="1"/>
</dbReference>
<keyword evidence="2" id="KW-0805">Transcription regulation</keyword>
<evidence type="ECO:0000313" key="10">
    <source>
        <dbReference type="Proteomes" id="UP000316921"/>
    </source>
</evidence>
<name>A0A518BGB8_9BACT</name>
<dbReference type="SUPFAM" id="SSF49464">
    <property type="entry name" value="Carboxypeptidase regulatory domain-like"/>
    <property type="match status" value="2"/>
</dbReference>
<sequence length="896" mass="95810">MSHHQTESTVELLLGQSAWVRHLARSLVTDASLADDVVQETWFAALRRSPSHGANLRGWLGQVVRRTARRVQRREREGAHREQWAARPEAQPSTAQTVERASLQREVVGELLALDEIYREVLLLRHFEELAPAQIARSLGVPLATVNTRLQRGHARLRERLESRYGDRGRWCLALGPLLAPTFGESLPSPTAALRPTPLLTGLALTMKALTLAGGIAATVALVILVGRDDATPAASVGATPELARGPTPTPIQSPSDDGGRRPQRAVEPAGQEMTIRPFADPSHATATSVLARFRLVDLLGRPLAGMRLREPGAHQAVWQGGDPVWINGGGGTLRIDLETQDRLRRDPAFAEEFLAQRDYEQEWRATLFGDPIPEREFRTDGEGSFELETAKVLGGLLLADANWTLLGLVDGPDEEAIPTLVGVPCVQLGGVVLDPDGEPVPRATVSLAPTARAALQAVAPAARILKLEEPPPISSDGSGRFVLRDVPSAPGLEFEVRAAGFEPTSTAVPIGDDRDLIIRLRPLESAPLVYCGKVTDPAGIGLGGVTIFLGENRQSTGPDGSFRFELAGIAPAATLGVVHPPYEALFREAQGAQLLADADRYIEEQLSFVRESLTLRGRVVNEDGRPLPGVSLNLFDPTLPDTSFSSMERLAGGRDRHVEADANGLFELTGLGSRAYRIRVFDAERPLFHVTEPLAAGPGSVEIVVPRAALERLVRGQVVDRDGRPVQGASVAVAFNTFINRSGGGTMNGLGPIVACDAEGRFELGGVPVANAWVGVGGDDLPSTGIPVEWIPVGGDVRITYPASTPLRVQVTGAQPGDRLRAVDAAGCYVELELWATGSAPTLAGSAVALIDGRREIALPPGASRLSLERDGRELDHFQVEPSGGRILTAILDGR</sequence>
<dbReference type="PANTHER" id="PTHR43133:SF8">
    <property type="entry name" value="RNA POLYMERASE SIGMA FACTOR HI_1459-RELATED"/>
    <property type="match status" value="1"/>
</dbReference>
<keyword evidence="10" id="KW-1185">Reference proteome</keyword>
<feature type="domain" description="RNA polymerase sigma factor 70 region 4 type 2" evidence="8">
    <location>
        <begin position="111"/>
        <end position="156"/>
    </location>
</feature>
<evidence type="ECO:0000256" key="1">
    <source>
        <dbReference type="ARBA" id="ARBA00010641"/>
    </source>
</evidence>
<evidence type="ECO:0000313" key="9">
    <source>
        <dbReference type="EMBL" id="QDU66021.1"/>
    </source>
</evidence>
<evidence type="ECO:0000259" key="7">
    <source>
        <dbReference type="Pfam" id="PF04542"/>
    </source>
</evidence>
<gene>
    <name evidence="9" type="primary">sigR_1</name>
    <name evidence="9" type="ORF">Pla133_10870</name>
</gene>
<keyword evidence="3" id="KW-0731">Sigma factor</keyword>
<dbReference type="InterPro" id="IPR008969">
    <property type="entry name" value="CarboxyPept-like_regulatory"/>
</dbReference>
<evidence type="ECO:0000256" key="6">
    <source>
        <dbReference type="SAM" id="MobiDB-lite"/>
    </source>
</evidence>
<dbReference type="GO" id="GO:0003677">
    <property type="term" value="F:DNA binding"/>
    <property type="evidence" value="ECO:0007669"/>
    <property type="project" value="UniProtKB-KW"/>
</dbReference>
<dbReference type="InterPro" id="IPR036388">
    <property type="entry name" value="WH-like_DNA-bd_sf"/>
</dbReference>
<dbReference type="InterPro" id="IPR039425">
    <property type="entry name" value="RNA_pol_sigma-70-like"/>
</dbReference>
<dbReference type="Gene3D" id="1.10.1740.10">
    <property type="match status" value="1"/>
</dbReference>
<evidence type="ECO:0000256" key="4">
    <source>
        <dbReference type="ARBA" id="ARBA00023125"/>
    </source>
</evidence>
<evidence type="ECO:0000259" key="8">
    <source>
        <dbReference type="Pfam" id="PF08281"/>
    </source>
</evidence>
<evidence type="ECO:0000256" key="5">
    <source>
        <dbReference type="ARBA" id="ARBA00023163"/>
    </source>
</evidence>
<dbReference type="PANTHER" id="PTHR43133">
    <property type="entry name" value="RNA POLYMERASE ECF-TYPE SIGMA FACTO"/>
    <property type="match status" value="1"/>
</dbReference>
<protein>
    <submittedName>
        <fullName evidence="9">ECF RNA polymerase sigma factor SigR</fullName>
    </submittedName>
</protein>
<comment type="similarity">
    <text evidence="1">Belongs to the sigma-70 factor family. ECF subfamily.</text>
</comment>
<dbReference type="AlphaFoldDB" id="A0A518BGB8"/>
<dbReference type="InterPro" id="IPR014284">
    <property type="entry name" value="RNA_pol_sigma-70_dom"/>
</dbReference>
<dbReference type="CDD" id="cd06171">
    <property type="entry name" value="Sigma70_r4"/>
    <property type="match status" value="1"/>
</dbReference>
<dbReference type="KEGG" id="pbap:Pla133_10870"/>
<dbReference type="Pfam" id="PF08281">
    <property type="entry name" value="Sigma70_r4_2"/>
    <property type="match status" value="1"/>
</dbReference>
<proteinExistence type="inferred from homology"/>
<dbReference type="InterPro" id="IPR013325">
    <property type="entry name" value="RNA_pol_sigma_r2"/>
</dbReference>